<dbReference type="PRINTS" id="PR00367">
    <property type="entry name" value="ETHRSPELEMNT"/>
</dbReference>
<dbReference type="FunFam" id="3.30.730.10:FF:000001">
    <property type="entry name" value="Ethylene-responsive transcription factor 2"/>
    <property type="match status" value="1"/>
</dbReference>
<feature type="region of interest" description="Disordered" evidence="8">
    <location>
        <begin position="138"/>
        <end position="210"/>
    </location>
</feature>
<evidence type="ECO:0000313" key="10">
    <source>
        <dbReference type="EMBL" id="KAF8663279.1"/>
    </source>
</evidence>
<dbReference type="InterPro" id="IPR016177">
    <property type="entry name" value="DNA-bd_dom_sf"/>
</dbReference>
<feature type="compositionally biased region" description="Basic and acidic residues" evidence="8">
    <location>
        <begin position="1"/>
        <end position="11"/>
    </location>
</feature>
<evidence type="ECO:0000256" key="5">
    <source>
        <dbReference type="ARBA" id="ARBA00023163"/>
    </source>
</evidence>
<dbReference type="GO" id="GO:0003677">
    <property type="term" value="F:DNA binding"/>
    <property type="evidence" value="ECO:0007669"/>
    <property type="project" value="UniProtKB-KW"/>
</dbReference>
<keyword evidence="2" id="KW-0805">Transcription regulation</keyword>
<keyword evidence="5" id="KW-0804">Transcription</keyword>
<dbReference type="AlphaFoldDB" id="A0A835AMZ7"/>
<keyword evidence="4" id="KW-0010">Activator</keyword>
<proteinExistence type="inferred from homology"/>
<dbReference type="PANTHER" id="PTHR31985">
    <property type="entry name" value="ETHYLENE-RESPONSIVE TRANSCRIPTION FACTOR ERF042-RELATED"/>
    <property type="match status" value="1"/>
</dbReference>
<comment type="similarity">
    <text evidence="7">Belongs to the AP2/ERF transcription factor family. ERF subfamily.</text>
</comment>
<dbReference type="InterPro" id="IPR001471">
    <property type="entry name" value="AP2/ERF_dom"/>
</dbReference>
<evidence type="ECO:0000259" key="9">
    <source>
        <dbReference type="PROSITE" id="PS51032"/>
    </source>
</evidence>
<feature type="region of interest" description="Disordered" evidence="8">
    <location>
        <begin position="1"/>
        <end position="69"/>
    </location>
</feature>
<feature type="compositionally biased region" description="Basic and acidic residues" evidence="8">
    <location>
        <begin position="336"/>
        <end position="349"/>
    </location>
</feature>
<evidence type="ECO:0000313" key="11">
    <source>
        <dbReference type="Proteomes" id="UP000636709"/>
    </source>
</evidence>
<feature type="compositionally biased region" description="Low complexity" evidence="8">
    <location>
        <begin position="138"/>
        <end position="147"/>
    </location>
</feature>
<comment type="subcellular location">
    <subcellularLocation>
        <location evidence="1">Nucleus</location>
    </subcellularLocation>
</comment>
<organism evidence="10 11">
    <name type="scientific">Digitaria exilis</name>
    <dbReference type="NCBI Taxonomy" id="1010633"/>
    <lineage>
        <taxon>Eukaryota</taxon>
        <taxon>Viridiplantae</taxon>
        <taxon>Streptophyta</taxon>
        <taxon>Embryophyta</taxon>
        <taxon>Tracheophyta</taxon>
        <taxon>Spermatophyta</taxon>
        <taxon>Magnoliopsida</taxon>
        <taxon>Liliopsida</taxon>
        <taxon>Poales</taxon>
        <taxon>Poaceae</taxon>
        <taxon>PACMAD clade</taxon>
        <taxon>Panicoideae</taxon>
        <taxon>Panicodae</taxon>
        <taxon>Paniceae</taxon>
        <taxon>Anthephorinae</taxon>
        <taxon>Digitaria</taxon>
    </lineage>
</organism>
<evidence type="ECO:0000256" key="4">
    <source>
        <dbReference type="ARBA" id="ARBA00023159"/>
    </source>
</evidence>
<dbReference type="OrthoDB" id="1932364at2759"/>
<dbReference type="Proteomes" id="UP000636709">
    <property type="component" value="Unassembled WGS sequence"/>
</dbReference>
<evidence type="ECO:0000256" key="2">
    <source>
        <dbReference type="ARBA" id="ARBA00023015"/>
    </source>
</evidence>
<feature type="compositionally biased region" description="Basic and acidic residues" evidence="8">
    <location>
        <begin position="50"/>
        <end position="69"/>
    </location>
</feature>
<evidence type="ECO:0000256" key="3">
    <source>
        <dbReference type="ARBA" id="ARBA00023125"/>
    </source>
</evidence>
<comment type="caution">
    <text evidence="10">The sequence shown here is derived from an EMBL/GenBank/DDBJ whole genome shotgun (WGS) entry which is preliminary data.</text>
</comment>
<sequence length="455" mass="48358">MAAGWRPDHTHVLTTAELTRKQPKRRPAGDRSEAPRRASGHGHVVLPPPPDEKLREADQPARRAIHDGSIDRQEGSFVCPFMRRCYPYCYVCPRPSVTDPRPPPLSLQQPPLLLLPCTTPLFSLRPSLYISLAFAAASPSQPFSSPPTRTCPVSELAELSSDTSSTSSYASSPSTSSTTSSHGGGGGASNSKKRPRAARDEPAGGGADTVPAYRGVRMRAWGKWVSEIREPRKKSRIWLGTFPCPEMAARAHDVAALSIKGARAVLNFPHLAAALPRPASLAPRDVQAAAARAALMATSHGTGATASSSSSSSAAATPVAGAAADAVTAAAAAAAEDARRGLSDHHHDEPEMETTEASGDREARQPAAQGVEVAELVFDELAPLWVEDVVEFGPCDHTWTPYDGLDAVAFQSWNVEAPMTHIIEIEAMLTSCDLNISVACSRAEALHSTQIVLRR</sequence>
<dbReference type="EMBL" id="JACEFO010002379">
    <property type="protein sequence ID" value="KAF8663279.1"/>
    <property type="molecule type" value="Genomic_DNA"/>
</dbReference>
<dbReference type="CDD" id="cd00018">
    <property type="entry name" value="AP2"/>
    <property type="match status" value="1"/>
</dbReference>
<feature type="compositionally biased region" description="Basic and acidic residues" evidence="8">
    <location>
        <begin position="27"/>
        <end position="36"/>
    </location>
</feature>
<dbReference type="PANTHER" id="PTHR31985:SF277">
    <property type="entry name" value="AP21"/>
    <property type="match status" value="1"/>
</dbReference>
<evidence type="ECO:0000256" key="7">
    <source>
        <dbReference type="ARBA" id="ARBA00024343"/>
    </source>
</evidence>
<keyword evidence="3" id="KW-0238">DNA-binding</keyword>
<accession>A0A835AMZ7</accession>
<dbReference type="SUPFAM" id="SSF54171">
    <property type="entry name" value="DNA-binding domain"/>
    <property type="match status" value="1"/>
</dbReference>
<evidence type="ECO:0000256" key="1">
    <source>
        <dbReference type="ARBA" id="ARBA00004123"/>
    </source>
</evidence>
<feature type="compositionally biased region" description="Low complexity" evidence="8">
    <location>
        <begin position="160"/>
        <end position="181"/>
    </location>
</feature>
<dbReference type="InterPro" id="IPR036955">
    <property type="entry name" value="AP2/ERF_dom_sf"/>
</dbReference>
<dbReference type="GO" id="GO:0003700">
    <property type="term" value="F:DNA-binding transcription factor activity"/>
    <property type="evidence" value="ECO:0007669"/>
    <property type="project" value="InterPro"/>
</dbReference>
<protein>
    <recommendedName>
        <fullName evidence="9">AP2/ERF domain-containing protein</fullName>
    </recommendedName>
</protein>
<evidence type="ECO:0000256" key="6">
    <source>
        <dbReference type="ARBA" id="ARBA00023242"/>
    </source>
</evidence>
<feature type="domain" description="AP2/ERF" evidence="9">
    <location>
        <begin position="212"/>
        <end position="269"/>
    </location>
</feature>
<dbReference type="Gene3D" id="3.30.730.10">
    <property type="entry name" value="AP2/ERF domain"/>
    <property type="match status" value="1"/>
</dbReference>
<dbReference type="InterPro" id="IPR051032">
    <property type="entry name" value="AP2/ERF_TF_ERF_subfamily"/>
</dbReference>
<dbReference type="Pfam" id="PF00847">
    <property type="entry name" value="AP2"/>
    <property type="match status" value="1"/>
</dbReference>
<dbReference type="PROSITE" id="PS51032">
    <property type="entry name" value="AP2_ERF"/>
    <property type="match status" value="1"/>
</dbReference>
<name>A0A835AMZ7_9POAL</name>
<dbReference type="GO" id="GO:0005634">
    <property type="term" value="C:nucleus"/>
    <property type="evidence" value="ECO:0007669"/>
    <property type="project" value="UniProtKB-SubCell"/>
</dbReference>
<dbReference type="SMART" id="SM00380">
    <property type="entry name" value="AP2"/>
    <property type="match status" value="1"/>
</dbReference>
<reference evidence="10" key="1">
    <citation type="submission" date="2020-07" db="EMBL/GenBank/DDBJ databases">
        <title>Genome sequence and genetic diversity analysis of an under-domesticated orphan crop, white fonio (Digitaria exilis).</title>
        <authorList>
            <person name="Bennetzen J.L."/>
            <person name="Chen S."/>
            <person name="Ma X."/>
            <person name="Wang X."/>
            <person name="Yssel A.E.J."/>
            <person name="Chaluvadi S.R."/>
            <person name="Johnson M."/>
            <person name="Gangashetty P."/>
            <person name="Hamidou F."/>
            <person name="Sanogo M.D."/>
            <person name="Zwaenepoel A."/>
            <person name="Wallace J."/>
            <person name="Van De Peer Y."/>
            <person name="Van Deynze A."/>
        </authorList>
    </citation>
    <scope>NUCLEOTIDE SEQUENCE</scope>
    <source>
        <tissue evidence="10">Leaves</tissue>
    </source>
</reference>
<feature type="region of interest" description="Disordered" evidence="8">
    <location>
        <begin position="335"/>
        <end position="368"/>
    </location>
</feature>
<gene>
    <name evidence="10" type="ORF">HU200_055889</name>
</gene>
<keyword evidence="11" id="KW-1185">Reference proteome</keyword>
<evidence type="ECO:0000256" key="8">
    <source>
        <dbReference type="SAM" id="MobiDB-lite"/>
    </source>
</evidence>
<keyword evidence="6" id="KW-0539">Nucleus</keyword>